<organism evidence="2 3">
    <name type="scientific">Tepidibacter hydrothermalis</name>
    <dbReference type="NCBI Taxonomy" id="3036126"/>
    <lineage>
        <taxon>Bacteria</taxon>
        <taxon>Bacillati</taxon>
        <taxon>Bacillota</taxon>
        <taxon>Clostridia</taxon>
        <taxon>Peptostreptococcales</taxon>
        <taxon>Peptostreptococcaceae</taxon>
        <taxon>Tepidibacter</taxon>
    </lineage>
</organism>
<keyword evidence="3" id="KW-1185">Reference proteome</keyword>
<dbReference type="PROSITE" id="PS51186">
    <property type="entry name" value="GNAT"/>
    <property type="match status" value="1"/>
</dbReference>
<dbReference type="SUPFAM" id="SSF55729">
    <property type="entry name" value="Acyl-CoA N-acyltransferases (Nat)"/>
    <property type="match status" value="1"/>
</dbReference>
<dbReference type="Gene3D" id="3.40.630.30">
    <property type="match status" value="1"/>
</dbReference>
<protein>
    <submittedName>
        <fullName evidence="2">GNAT family N-acetyltransferase</fullName>
    </submittedName>
</protein>
<dbReference type="InterPro" id="IPR016181">
    <property type="entry name" value="Acyl_CoA_acyltransferase"/>
</dbReference>
<dbReference type="Proteomes" id="UP001222800">
    <property type="component" value="Chromosome"/>
</dbReference>
<feature type="domain" description="N-acetyltransferase" evidence="1">
    <location>
        <begin position="79"/>
        <end position="211"/>
    </location>
</feature>
<evidence type="ECO:0000313" key="3">
    <source>
        <dbReference type="Proteomes" id="UP001222800"/>
    </source>
</evidence>
<dbReference type="CDD" id="cd04301">
    <property type="entry name" value="NAT_SF"/>
    <property type="match status" value="1"/>
</dbReference>
<dbReference type="EMBL" id="CP120733">
    <property type="protein sequence ID" value="WFD10217.1"/>
    <property type="molecule type" value="Genomic_DNA"/>
</dbReference>
<name>A0ABY8EBC1_9FIRM</name>
<accession>A0ABY8EBC1</accession>
<gene>
    <name evidence="2" type="ORF">P4S50_17955</name>
</gene>
<reference evidence="2 3" key="1">
    <citation type="submission" date="2023-03" db="EMBL/GenBank/DDBJ databases">
        <title>Complete genome sequence of Tepidibacter sp. SWIR-1, isolated from a deep-sea hydrothermal vent.</title>
        <authorList>
            <person name="Li X."/>
        </authorList>
    </citation>
    <scope>NUCLEOTIDE SEQUENCE [LARGE SCALE GENOMIC DNA]</scope>
    <source>
        <strain evidence="2 3">SWIR-1</strain>
    </source>
</reference>
<dbReference type="InterPro" id="IPR000182">
    <property type="entry name" value="GNAT_dom"/>
</dbReference>
<sequence length="224" mass="26436">MNNDKIRKKYRFEKYDLKYFKSCADLVKQTWNLHGAYKEIKNIDCVYELYIRDCLDYSEYCDLIIDEDENVCGIMFGSFENRNIIQRSTLIIKRIKTCLWSSFRLLKGDFGKINNALSTYLNQKRDDNAGEVYSDNFSSEINLFIVSKSLRGQGYGYKLMNRYIEFCYENKLSSVFLWTDLGCSYSFYERYGFKLFDTFHGNTLSEGNGKDANGLIYCYQVLNN</sequence>
<evidence type="ECO:0000259" key="1">
    <source>
        <dbReference type="PROSITE" id="PS51186"/>
    </source>
</evidence>
<proteinExistence type="predicted"/>
<dbReference type="Pfam" id="PF00583">
    <property type="entry name" value="Acetyltransf_1"/>
    <property type="match status" value="1"/>
</dbReference>
<evidence type="ECO:0000313" key="2">
    <source>
        <dbReference type="EMBL" id="WFD10217.1"/>
    </source>
</evidence>
<dbReference type="RefSeq" id="WP_277732195.1">
    <property type="nucleotide sequence ID" value="NZ_CP120733.1"/>
</dbReference>